<sequence length="71" mass="8168">MRNTHIRSKGSRFWANSVFFPVAIYPACAYHFWEGISRIKVKKSRGPVSGLLMEAAPSRVLKGKKHENFFQ</sequence>
<reference evidence="2 3" key="1">
    <citation type="submission" date="2018-07" db="EMBL/GenBank/DDBJ databases">
        <title>Genomic Encyclopedia of Type Strains, Phase III (KMG-III): the genomes of soil and plant-associated and newly described type strains.</title>
        <authorList>
            <person name="Whitman W."/>
        </authorList>
    </citation>
    <scope>NUCLEOTIDE SEQUENCE [LARGE SCALE GENOMIC DNA]</scope>
    <source>
        <strain evidence="2 3">CECT 8488</strain>
    </source>
</reference>
<keyword evidence="1" id="KW-0812">Transmembrane</keyword>
<feature type="transmembrane region" description="Helical" evidence="1">
    <location>
        <begin position="13"/>
        <end position="33"/>
    </location>
</feature>
<evidence type="ECO:0000313" key="2">
    <source>
        <dbReference type="EMBL" id="RED53514.1"/>
    </source>
</evidence>
<dbReference type="Proteomes" id="UP000256845">
    <property type="component" value="Unassembled WGS sequence"/>
</dbReference>
<keyword evidence="1" id="KW-0472">Membrane</keyword>
<accession>A0A3D9HVG7</accession>
<protein>
    <submittedName>
        <fullName evidence="2">Uncharacterized protein</fullName>
    </submittedName>
</protein>
<proteinExistence type="predicted"/>
<evidence type="ECO:0000313" key="3">
    <source>
        <dbReference type="Proteomes" id="UP000256845"/>
    </source>
</evidence>
<comment type="caution">
    <text evidence="2">The sequence shown here is derived from an EMBL/GenBank/DDBJ whole genome shotgun (WGS) entry which is preliminary data.</text>
</comment>
<gene>
    <name evidence="2" type="ORF">DFP90_101305</name>
</gene>
<keyword evidence="1" id="KW-1133">Transmembrane helix</keyword>
<keyword evidence="3" id="KW-1185">Reference proteome</keyword>
<dbReference type="AlphaFoldDB" id="A0A3D9HVG7"/>
<dbReference type="EMBL" id="QRDW01000001">
    <property type="protein sequence ID" value="RED53514.1"/>
    <property type="molecule type" value="Genomic_DNA"/>
</dbReference>
<organism evidence="2 3">
    <name type="scientific">Aestuariispira insulae</name>
    <dbReference type="NCBI Taxonomy" id="1461337"/>
    <lineage>
        <taxon>Bacteria</taxon>
        <taxon>Pseudomonadati</taxon>
        <taxon>Pseudomonadota</taxon>
        <taxon>Alphaproteobacteria</taxon>
        <taxon>Rhodospirillales</taxon>
        <taxon>Kiloniellaceae</taxon>
        <taxon>Aestuariispira</taxon>
    </lineage>
</organism>
<name>A0A3D9HVG7_9PROT</name>
<evidence type="ECO:0000256" key="1">
    <source>
        <dbReference type="SAM" id="Phobius"/>
    </source>
</evidence>